<keyword evidence="2" id="KW-1185">Reference proteome</keyword>
<organism evidence="1 2">
    <name type="scientific">Oedothorax gibbosus</name>
    <dbReference type="NCBI Taxonomy" id="931172"/>
    <lineage>
        <taxon>Eukaryota</taxon>
        <taxon>Metazoa</taxon>
        <taxon>Ecdysozoa</taxon>
        <taxon>Arthropoda</taxon>
        <taxon>Chelicerata</taxon>
        <taxon>Arachnida</taxon>
        <taxon>Araneae</taxon>
        <taxon>Araneomorphae</taxon>
        <taxon>Entelegynae</taxon>
        <taxon>Araneoidea</taxon>
        <taxon>Linyphiidae</taxon>
        <taxon>Erigoninae</taxon>
        <taxon>Oedothorax</taxon>
    </lineage>
</organism>
<accession>A0AAV6U8R7</accession>
<reference evidence="1 2" key="1">
    <citation type="journal article" date="2022" name="Nat. Ecol. Evol.">
        <title>A masculinizing supergene underlies an exaggerated male reproductive morph in a spider.</title>
        <authorList>
            <person name="Hendrickx F."/>
            <person name="De Corte Z."/>
            <person name="Sonet G."/>
            <person name="Van Belleghem S.M."/>
            <person name="Kostlbacher S."/>
            <person name="Vangestel C."/>
        </authorList>
    </citation>
    <scope>NUCLEOTIDE SEQUENCE [LARGE SCALE GENOMIC DNA]</scope>
    <source>
        <strain evidence="1">W744_W776</strain>
    </source>
</reference>
<comment type="caution">
    <text evidence="1">The sequence shown here is derived from an EMBL/GenBank/DDBJ whole genome shotgun (WGS) entry which is preliminary data.</text>
</comment>
<evidence type="ECO:0000313" key="1">
    <source>
        <dbReference type="EMBL" id="KAG8180645.1"/>
    </source>
</evidence>
<proteinExistence type="predicted"/>
<dbReference type="AlphaFoldDB" id="A0AAV6U8R7"/>
<gene>
    <name evidence="1" type="ORF">JTE90_018261</name>
</gene>
<sequence>MTSVRIPPAQEGLAFSLTWRMQLHYLTLTANEWRTQKMFCKFYAKTYVTTWYLAPCNVSFRLRGRYNRHMRSHRPHNHETEIQESFCGQKPILFEEPPNFAYNFSGNPVNATKCDDDVDEPCSEISVLFEEMPMGDVSEAWLYDDDDDEVMGVLTQNFVEIPDDEVMGVLTQNFVEIPDDEVMGVLTQNPLPEQIGGGIDTPHRDFWTPMPIDDTSNLEKAIVLSEKRRRRNPRFNVEEVSYDALVDCDRIPQSSRGMPLISIIEVVRLLFHVLL</sequence>
<dbReference type="EMBL" id="JAFNEN010000559">
    <property type="protein sequence ID" value="KAG8180645.1"/>
    <property type="molecule type" value="Genomic_DNA"/>
</dbReference>
<protein>
    <submittedName>
        <fullName evidence="1">Uncharacterized protein</fullName>
    </submittedName>
</protein>
<name>A0AAV6U8R7_9ARAC</name>
<dbReference type="Proteomes" id="UP000827092">
    <property type="component" value="Unassembled WGS sequence"/>
</dbReference>
<evidence type="ECO:0000313" key="2">
    <source>
        <dbReference type="Proteomes" id="UP000827092"/>
    </source>
</evidence>